<comment type="caution">
    <text evidence="1">The sequence shown here is derived from an EMBL/GenBank/DDBJ whole genome shotgun (WGS) entry which is preliminary data.</text>
</comment>
<gene>
    <name evidence="1" type="ORF">K340107D12_47320</name>
</gene>
<dbReference type="InterPro" id="IPR047708">
    <property type="entry name" value="CD1871A-like"/>
</dbReference>
<proteinExistence type="predicted"/>
<dbReference type="RefSeq" id="WP_181014437.1">
    <property type="nucleotide sequence ID" value="NZ_AP031413.1"/>
</dbReference>
<accession>A0ABQ0BZE3</accession>
<dbReference type="Proteomes" id="UP001600941">
    <property type="component" value="Unassembled WGS sequence"/>
</dbReference>
<dbReference type="NCBIfam" id="NF040920">
    <property type="entry name" value="CD1871A_fam"/>
    <property type="match status" value="1"/>
</dbReference>
<name>A0ABQ0BZE3_9FIRM</name>
<evidence type="ECO:0000313" key="1">
    <source>
        <dbReference type="EMBL" id="GAA6501916.1"/>
    </source>
</evidence>
<organism evidence="1 2">
    <name type="scientific">Blautia parvula</name>
    <dbReference type="NCBI Taxonomy" id="2877527"/>
    <lineage>
        <taxon>Bacteria</taxon>
        <taxon>Bacillati</taxon>
        <taxon>Bacillota</taxon>
        <taxon>Clostridia</taxon>
        <taxon>Lachnospirales</taxon>
        <taxon>Lachnospiraceae</taxon>
        <taxon>Blautia</taxon>
    </lineage>
</organism>
<keyword evidence="2" id="KW-1185">Reference proteome</keyword>
<sequence length="48" mass="5053">MSRRKAAVLRSLLLVAAAAFIIFGASRGEVDTVFTKAVNICLECIGIG</sequence>
<evidence type="ECO:0008006" key="3">
    <source>
        <dbReference type="Google" id="ProtNLM"/>
    </source>
</evidence>
<evidence type="ECO:0000313" key="2">
    <source>
        <dbReference type="Proteomes" id="UP001600941"/>
    </source>
</evidence>
<reference evidence="1 2" key="1">
    <citation type="submission" date="2024-04" db="EMBL/GenBank/DDBJ databases">
        <title>Defined microbial consortia suppress multidrug-resistant proinflammatory Enterobacteriaceae via ecological control.</title>
        <authorList>
            <person name="Furuichi M."/>
            <person name="Kawaguchi T."/>
            <person name="Pust M."/>
            <person name="Yasuma K."/>
            <person name="Plichta D."/>
            <person name="Hasegawa N."/>
            <person name="Ohya T."/>
            <person name="Bhattarai S."/>
            <person name="Sasajima S."/>
            <person name="Aoto Y."/>
            <person name="Tuganbaev T."/>
            <person name="Yaginuma M."/>
            <person name="Ueda M."/>
            <person name="Okahashi N."/>
            <person name="Amafuji K."/>
            <person name="Kiridooshi Y."/>
            <person name="Sugita K."/>
            <person name="Strazar M."/>
            <person name="Skelly A."/>
            <person name="Suda W."/>
            <person name="Hattori M."/>
            <person name="Nakamoto N."/>
            <person name="Caballero S."/>
            <person name="Norman J."/>
            <person name="Olle B."/>
            <person name="Tanoue T."/>
            <person name="Arita M."/>
            <person name="Bucci V."/>
            <person name="Atarashi K."/>
            <person name="Xavier R."/>
            <person name="Honda K."/>
        </authorList>
    </citation>
    <scope>NUCLEOTIDE SEQUENCE [LARGE SCALE GENOMIC DNA]</scope>
    <source>
        <strain evidence="2">k34-0107-D12</strain>
    </source>
</reference>
<dbReference type="EMBL" id="BAABZQ010000001">
    <property type="protein sequence ID" value="GAA6501916.1"/>
    <property type="molecule type" value="Genomic_DNA"/>
</dbReference>
<protein>
    <recommendedName>
        <fullName evidence="3">Thioredoxin</fullName>
    </recommendedName>
</protein>